<evidence type="ECO:0000313" key="2">
    <source>
        <dbReference type="EMBL" id="WTP91179.1"/>
    </source>
</evidence>
<gene>
    <name evidence="2" type="ORF">OG477_40175</name>
</gene>
<feature type="region of interest" description="Disordered" evidence="1">
    <location>
        <begin position="39"/>
        <end position="62"/>
    </location>
</feature>
<accession>A0AAU1IAJ6</accession>
<reference evidence="2" key="1">
    <citation type="submission" date="2022-10" db="EMBL/GenBank/DDBJ databases">
        <title>The complete genomes of actinobacterial strains from the NBC collection.</title>
        <authorList>
            <person name="Joergensen T.S."/>
            <person name="Alvarez Arevalo M."/>
            <person name="Sterndorff E.B."/>
            <person name="Faurdal D."/>
            <person name="Vuksanovic O."/>
            <person name="Mourched A.-S."/>
            <person name="Charusanti P."/>
            <person name="Shaw S."/>
            <person name="Blin K."/>
            <person name="Weber T."/>
        </authorList>
    </citation>
    <scope>NUCLEOTIDE SEQUENCE</scope>
    <source>
        <strain evidence="2">NBC 00180</strain>
    </source>
</reference>
<dbReference type="EMBL" id="CP108140">
    <property type="protein sequence ID" value="WTP91179.1"/>
    <property type="molecule type" value="Genomic_DNA"/>
</dbReference>
<protein>
    <submittedName>
        <fullName evidence="2">Uncharacterized protein</fullName>
    </submittedName>
</protein>
<organism evidence="2">
    <name type="scientific">Streptomyces sp. NBC_00180</name>
    <dbReference type="NCBI Taxonomy" id="2903632"/>
    <lineage>
        <taxon>Bacteria</taxon>
        <taxon>Bacillati</taxon>
        <taxon>Actinomycetota</taxon>
        <taxon>Actinomycetes</taxon>
        <taxon>Kitasatosporales</taxon>
        <taxon>Streptomycetaceae</taxon>
        <taxon>Streptomyces</taxon>
    </lineage>
</organism>
<evidence type="ECO:0000256" key="1">
    <source>
        <dbReference type="SAM" id="MobiDB-lite"/>
    </source>
</evidence>
<name>A0AAU1IAJ6_9ACTN</name>
<sequence>MNDGRTVCKGGAVDWIHRHSGAAQLLAWLIPDRTHGPGFLTGRKAPDRTRACHAGPATGRQV</sequence>
<proteinExistence type="predicted"/>
<dbReference type="AlphaFoldDB" id="A0AAU1IAJ6"/>